<dbReference type="InterPro" id="IPR016483">
    <property type="entry name" value="UCP006404_Pept_M50_CBS"/>
</dbReference>
<proteinExistence type="inferred from homology"/>
<keyword evidence="8 14" id="KW-0378">Hydrolase</keyword>
<dbReference type="GO" id="GO:0046872">
    <property type="term" value="F:metal ion binding"/>
    <property type="evidence" value="ECO:0007669"/>
    <property type="project" value="UniProtKB-UniRule"/>
</dbReference>
<feature type="transmembrane region" description="Helical" evidence="14">
    <location>
        <begin position="48"/>
        <end position="68"/>
    </location>
</feature>
<comment type="subcellular location">
    <subcellularLocation>
        <location evidence="1 14">Cell membrane</location>
        <topology evidence="1 14">Multi-pass membrane protein</topology>
    </subcellularLocation>
</comment>
<dbReference type="STRING" id="1817768.A3A87_06865"/>
<dbReference type="Pfam" id="PF02163">
    <property type="entry name" value="Peptidase_M50"/>
    <property type="match status" value="2"/>
</dbReference>
<feature type="binding site" evidence="16">
    <location>
        <position position="180"/>
    </location>
    <ligand>
        <name>Zn(2+)</name>
        <dbReference type="ChEBI" id="CHEBI:29105"/>
        <note>catalytic</note>
    </ligand>
</feature>
<dbReference type="PANTHER" id="PTHR39188">
    <property type="entry name" value="MEMBRANE-ASSOCIATED ZINC METALLOPROTEASE M50B"/>
    <property type="match status" value="1"/>
</dbReference>
<sequence length="396" mass="43340">MHIAAGLRLGRIAGIEIAADWSLLIIFWLITFTLAVGVFPGWHPDWGAALSWATALAAALLFFASVLVHELSHALVGRAHGIVIRRITLFMFGGMAQMENEPSTWRAEFAMAIVGPLASLALGITFLGLAAIISAPLDIDPDKPQETFAALAPLPTLLVWLGPVNIILALFNLVPGFPLDGGRVLRAILWAVTGNLRLATRRASQAGQGFAWLLMASGFVMLLGVRVPLLGGGFLNGLWLALIGWFLNNAAVMSYRQLLMRESLADVPVARLMQTRFTRIDPQMRVSTLVDEHVMPSGQRSFPVEQDGRFLGMVCLSDLRKRERRAWEHTTVGEIMTPVAALVTVAPRHGSFETLALLAGHDLNQLPVVEDGRLIGLIRREDILKWLSLHGEREPD</sequence>
<evidence type="ECO:0000256" key="4">
    <source>
        <dbReference type="ARBA" id="ARBA00022670"/>
    </source>
</evidence>
<evidence type="ECO:0000256" key="6">
    <source>
        <dbReference type="ARBA" id="ARBA00022723"/>
    </source>
</evidence>
<evidence type="ECO:0000256" key="3">
    <source>
        <dbReference type="ARBA" id="ARBA00022475"/>
    </source>
</evidence>
<evidence type="ECO:0000256" key="7">
    <source>
        <dbReference type="ARBA" id="ARBA00022737"/>
    </source>
</evidence>
<feature type="transmembrane region" description="Helical" evidence="14">
    <location>
        <begin position="237"/>
        <end position="255"/>
    </location>
</feature>
<keyword evidence="6 14" id="KW-0479">Metal-binding</keyword>
<keyword evidence="3 14" id="KW-1003">Cell membrane</keyword>
<dbReference type="GO" id="GO:0005886">
    <property type="term" value="C:plasma membrane"/>
    <property type="evidence" value="ECO:0007669"/>
    <property type="project" value="UniProtKB-SubCell"/>
</dbReference>
<evidence type="ECO:0000313" key="20">
    <source>
        <dbReference type="Proteomes" id="UP000179037"/>
    </source>
</evidence>
<dbReference type="Proteomes" id="UP000179037">
    <property type="component" value="Unassembled WGS sequence"/>
</dbReference>
<comment type="caution">
    <text evidence="19">The sequence shown here is derived from an EMBL/GenBank/DDBJ whole genome shotgun (WGS) entry which is preliminary data.</text>
</comment>
<dbReference type="SUPFAM" id="SSF54631">
    <property type="entry name" value="CBS-domain pair"/>
    <property type="match status" value="1"/>
</dbReference>
<comment type="similarity">
    <text evidence="2 14">Belongs to the peptidase M50B family.</text>
</comment>
<evidence type="ECO:0000256" key="16">
    <source>
        <dbReference type="PIRSR" id="PIRSR006404-2"/>
    </source>
</evidence>
<dbReference type="PIRSF" id="PIRSF006404">
    <property type="entry name" value="UCP006404_Pept_M50_CBS"/>
    <property type="match status" value="1"/>
</dbReference>
<comment type="cofactor">
    <cofactor evidence="14 16">
        <name>Zn(2+)</name>
        <dbReference type="ChEBI" id="CHEBI:29105"/>
    </cofactor>
    <text evidence="14 16">Binds 1 zinc ion per subunit.</text>
</comment>
<feature type="transmembrane region" description="Helical" evidence="14">
    <location>
        <begin position="211"/>
        <end position="231"/>
    </location>
</feature>
<evidence type="ECO:0000256" key="9">
    <source>
        <dbReference type="ARBA" id="ARBA00022833"/>
    </source>
</evidence>
<keyword evidence="5 14" id="KW-0812">Transmembrane</keyword>
<keyword evidence="10 14" id="KW-1133">Transmembrane helix</keyword>
<feature type="binding site" evidence="16">
    <location>
        <position position="73"/>
    </location>
    <ligand>
        <name>Zn(2+)</name>
        <dbReference type="ChEBI" id="CHEBI:29105"/>
        <note>catalytic</note>
    </ligand>
</feature>
<keyword evidence="11 14" id="KW-0482">Metalloprotease</keyword>
<dbReference type="AlphaFoldDB" id="A0A1F6U4R5"/>
<accession>A0A1F6U4R5</accession>
<evidence type="ECO:0000256" key="15">
    <source>
        <dbReference type="PIRSR" id="PIRSR006404-1"/>
    </source>
</evidence>
<evidence type="ECO:0000256" key="14">
    <source>
        <dbReference type="PIRNR" id="PIRNR006404"/>
    </source>
</evidence>
<feature type="binding site" evidence="16">
    <location>
        <position position="69"/>
    </location>
    <ligand>
        <name>Zn(2+)</name>
        <dbReference type="ChEBI" id="CHEBI:29105"/>
        <note>catalytic</note>
    </ligand>
</feature>
<evidence type="ECO:0000256" key="1">
    <source>
        <dbReference type="ARBA" id="ARBA00004651"/>
    </source>
</evidence>
<evidence type="ECO:0000256" key="10">
    <source>
        <dbReference type="ARBA" id="ARBA00022989"/>
    </source>
</evidence>
<keyword evidence="12 17" id="KW-0129">CBS domain</keyword>
<name>A0A1F6U4R5_9PROT</name>
<evidence type="ECO:0000313" key="19">
    <source>
        <dbReference type="EMBL" id="OGI52332.1"/>
    </source>
</evidence>
<keyword evidence="13 14" id="KW-0472">Membrane</keyword>
<feature type="domain" description="CBS" evidence="18">
    <location>
        <begin position="336"/>
        <end position="394"/>
    </location>
</feature>
<dbReference type="CDD" id="cd06164">
    <property type="entry name" value="S2P-M50_SpoIVFB_CBS"/>
    <property type="match status" value="1"/>
</dbReference>
<evidence type="ECO:0000256" key="8">
    <source>
        <dbReference type="ARBA" id="ARBA00022801"/>
    </source>
</evidence>
<feature type="transmembrane region" description="Helical" evidence="14">
    <location>
        <begin position="109"/>
        <end position="135"/>
    </location>
</feature>
<evidence type="ECO:0000256" key="12">
    <source>
        <dbReference type="ARBA" id="ARBA00023122"/>
    </source>
</evidence>
<dbReference type="InterPro" id="IPR008915">
    <property type="entry name" value="Peptidase_M50"/>
</dbReference>
<feature type="transmembrane region" description="Helical" evidence="14">
    <location>
        <begin position="21"/>
        <end position="42"/>
    </location>
</feature>
<evidence type="ECO:0000256" key="11">
    <source>
        <dbReference type="ARBA" id="ARBA00023049"/>
    </source>
</evidence>
<reference evidence="19 20" key="1">
    <citation type="journal article" date="2016" name="Nat. Commun.">
        <title>Thousands of microbial genomes shed light on interconnected biogeochemical processes in an aquifer system.</title>
        <authorList>
            <person name="Anantharaman K."/>
            <person name="Brown C.T."/>
            <person name="Hug L.A."/>
            <person name="Sharon I."/>
            <person name="Castelle C.J."/>
            <person name="Probst A.J."/>
            <person name="Thomas B.C."/>
            <person name="Singh A."/>
            <person name="Wilkins M.J."/>
            <person name="Karaoz U."/>
            <person name="Brodie E.L."/>
            <person name="Williams K.H."/>
            <person name="Hubbard S.S."/>
            <person name="Banfield J.F."/>
        </authorList>
    </citation>
    <scope>NUCLEOTIDE SEQUENCE [LARGE SCALE GENOMIC DNA]</scope>
</reference>
<evidence type="ECO:0000256" key="17">
    <source>
        <dbReference type="PROSITE-ProRule" id="PRU00703"/>
    </source>
</evidence>
<dbReference type="GO" id="GO:0008237">
    <property type="term" value="F:metallopeptidase activity"/>
    <property type="evidence" value="ECO:0007669"/>
    <property type="project" value="UniProtKB-UniRule"/>
</dbReference>
<protein>
    <recommendedName>
        <fullName evidence="14">Zinc metalloprotease</fullName>
    </recommendedName>
</protein>
<evidence type="ECO:0000256" key="13">
    <source>
        <dbReference type="ARBA" id="ARBA00023136"/>
    </source>
</evidence>
<dbReference type="InterPro" id="IPR046342">
    <property type="entry name" value="CBS_dom_sf"/>
</dbReference>
<keyword evidence="9 14" id="KW-0862">Zinc</keyword>
<feature type="active site" evidence="15">
    <location>
        <position position="70"/>
    </location>
</feature>
<keyword evidence="7" id="KW-0677">Repeat</keyword>
<dbReference type="InterPro" id="IPR000644">
    <property type="entry name" value="CBS_dom"/>
</dbReference>
<dbReference type="Pfam" id="PF00571">
    <property type="entry name" value="CBS"/>
    <property type="match status" value="1"/>
</dbReference>
<gene>
    <name evidence="19" type="ORF">A3A87_06865</name>
</gene>
<evidence type="ECO:0000256" key="2">
    <source>
        <dbReference type="ARBA" id="ARBA00007931"/>
    </source>
</evidence>
<evidence type="ECO:0000256" key="5">
    <source>
        <dbReference type="ARBA" id="ARBA00022692"/>
    </source>
</evidence>
<dbReference type="EMBL" id="MFTC01000019">
    <property type="protein sequence ID" value="OGI52332.1"/>
    <property type="molecule type" value="Genomic_DNA"/>
</dbReference>
<feature type="transmembrane region" description="Helical" evidence="14">
    <location>
        <begin position="147"/>
        <end position="171"/>
    </location>
</feature>
<evidence type="ECO:0000259" key="18">
    <source>
        <dbReference type="PROSITE" id="PS51371"/>
    </source>
</evidence>
<dbReference type="PROSITE" id="PS51371">
    <property type="entry name" value="CBS"/>
    <property type="match status" value="1"/>
</dbReference>
<organism evidence="19 20">
    <name type="scientific">Candidatus Muproteobacteria bacterium RIFCSPLOWO2_01_FULL_60_18</name>
    <dbReference type="NCBI Taxonomy" id="1817768"/>
    <lineage>
        <taxon>Bacteria</taxon>
        <taxon>Pseudomonadati</taxon>
        <taxon>Pseudomonadota</taxon>
        <taxon>Candidatus Muproteobacteria</taxon>
    </lineage>
</organism>
<dbReference type="PANTHER" id="PTHR39188:SF3">
    <property type="entry name" value="STAGE IV SPORULATION PROTEIN FB"/>
    <property type="match status" value="1"/>
</dbReference>
<dbReference type="GO" id="GO:0006508">
    <property type="term" value="P:proteolysis"/>
    <property type="evidence" value="ECO:0007669"/>
    <property type="project" value="UniProtKB-KW"/>
</dbReference>
<dbReference type="Gene3D" id="3.10.580.10">
    <property type="entry name" value="CBS-domain"/>
    <property type="match status" value="1"/>
</dbReference>
<dbReference type="SMART" id="SM00116">
    <property type="entry name" value="CBS"/>
    <property type="match status" value="2"/>
</dbReference>
<keyword evidence="4 14" id="KW-0645">Protease</keyword>